<dbReference type="GO" id="GO:0007018">
    <property type="term" value="P:microtubule-based movement"/>
    <property type="evidence" value="ECO:0007669"/>
    <property type="project" value="TreeGrafter"/>
</dbReference>
<dbReference type="Pfam" id="PF03645">
    <property type="entry name" value="Tctex-1"/>
    <property type="match status" value="1"/>
</dbReference>
<protein>
    <submittedName>
        <fullName evidence="2">Uncharacterized protein</fullName>
    </submittedName>
</protein>
<dbReference type="CDD" id="cd21451">
    <property type="entry name" value="DLC-like_TCTEX1D"/>
    <property type="match status" value="1"/>
</dbReference>
<gene>
    <name evidence="2" type="ORF">FSP39_009648</name>
</gene>
<accession>A0AA88XFM2</accession>
<name>A0AA88XFM2_PINIB</name>
<dbReference type="PANTHER" id="PTHR21255:SF7">
    <property type="entry name" value="DYNEIN LIGHT CHAIN TCTEX-TYPE PROTEIN 2B"/>
    <property type="match status" value="1"/>
</dbReference>
<dbReference type="InterPro" id="IPR005334">
    <property type="entry name" value="Tctex-1-like"/>
</dbReference>
<evidence type="ECO:0000313" key="3">
    <source>
        <dbReference type="Proteomes" id="UP001186944"/>
    </source>
</evidence>
<dbReference type="PANTHER" id="PTHR21255">
    <property type="entry name" value="T-COMPLEX-ASSOCIATED-TESTIS-EXPRESSED 1/ DYNEIN LIGHT CHAIN"/>
    <property type="match status" value="1"/>
</dbReference>
<reference evidence="2" key="1">
    <citation type="submission" date="2019-08" db="EMBL/GenBank/DDBJ databases">
        <title>The improved chromosome-level genome for the pearl oyster Pinctada fucata martensii using PacBio sequencing and Hi-C.</title>
        <authorList>
            <person name="Zheng Z."/>
        </authorList>
    </citation>
    <scope>NUCLEOTIDE SEQUENCE</scope>
    <source>
        <strain evidence="2">ZZ-2019</strain>
        <tissue evidence="2">Adductor muscle</tissue>
    </source>
</reference>
<dbReference type="Proteomes" id="UP001186944">
    <property type="component" value="Unassembled WGS sequence"/>
</dbReference>
<evidence type="ECO:0000313" key="2">
    <source>
        <dbReference type="EMBL" id="KAK3084181.1"/>
    </source>
</evidence>
<organism evidence="2 3">
    <name type="scientific">Pinctada imbricata</name>
    <name type="common">Atlantic pearl-oyster</name>
    <name type="synonym">Pinctada martensii</name>
    <dbReference type="NCBI Taxonomy" id="66713"/>
    <lineage>
        <taxon>Eukaryota</taxon>
        <taxon>Metazoa</taxon>
        <taxon>Spiralia</taxon>
        <taxon>Lophotrochozoa</taxon>
        <taxon>Mollusca</taxon>
        <taxon>Bivalvia</taxon>
        <taxon>Autobranchia</taxon>
        <taxon>Pteriomorphia</taxon>
        <taxon>Pterioida</taxon>
        <taxon>Pterioidea</taxon>
        <taxon>Pteriidae</taxon>
        <taxon>Pinctada</taxon>
    </lineage>
</organism>
<dbReference type="AlphaFoldDB" id="A0AA88XFM2"/>
<dbReference type="GO" id="GO:0045505">
    <property type="term" value="F:dynein intermediate chain binding"/>
    <property type="evidence" value="ECO:0007669"/>
    <property type="project" value="TreeGrafter"/>
</dbReference>
<comment type="similarity">
    <text evidence="1">Belongs to the dynein light chain Tctex-type family.</text>
</comment>
<feature type="non-terminal residue" evidence="2">
    <location>
        <position position="1"/>
    </location>
</feature>
<proteinExistence type="inferred from homology"/>
<evidence type="ECO:0000256" key="1">
    <source>
        <dbReference type="ARBA" id="ARBA00005361"/>
    </source>
</evidence>
<dbReference type="GO" id="GO:0005737">
    <property type="term" value="C:cytoplasm"/>
    <property type="evidence" value="ECO:0007669"/>
    <property type="project" value="TreeGrafter"/>
</dbReference>
<dbReference type="GO" id="GO:0005868">
    <property type="term" value="C:cytoplasmic dynein complex"/>
    <property type="evidence" value="ECO:0007669"/>
    <property type="project" value="TreeGrafter"/>
</dbReference>
<dbReference type="Gene3D" id="3.30.1140.40">
    <property type="entry name" value="Tctex-1"/>
    <property type="match status" value="1"/>
</dbReference>
<dbReference type="EMBL" id="VSWD01000013">
    <property type="protein sequence ID" value="KAK3084181.1"/>
    <property type="molecule type" value="Genomic_DNA"/>
</dbReference>
<keyword evidence="3" id="KW-1185">Reference proteome</keyword>
<sequence>SNSDAQSKRSENVQGRSGGMTFFRIVAATRAWQRLAKKKKRTTPAQKTVANLENTYKLGPDDGKHFLPDKAEEILKEVFDSRLNGTTYSSEKSKLIATDLAAVVKGKIKALETPRYKIVCNVIIMENKDQSMRIVSRSIWNTDTDSYATYTFRNSSIIAVGYVHAVYFE</sequence>
<dbReference type="InterPro" id="IPR038586">
    <property type="entry name" value="Tctex-1-like_sf"/>
</dbReference>
<comment type="caution">
    <text evidence="2">The sequence shown here is derived from an EMBL/GenBank/DDBJ whole genome shotgun (WGS) entry which is preliminary data.</text>
</comment>